<sequence length="200" mass="23224">MSFASSEESKNFFDFLDIYYENSKLCADHEVICWLEKRGSDPDFWHETALTWHWESGVDVLRWIIRQPTCEMATASWILIEALSGVDLYPTAADYVTSDREFFDMCKDITERWRAGFYTSNRLGFTKQQSINFDQSVAAFNRQRLRIGNPPLWQLPRAAFGPFEGKQAVSAKDAVFERGTLRMTMQHFSKTHKSALKLPK</sequence>
<feature type="domain" description="DUF4274" evidence="1">
    <location>
        <begin position="41"/>
        <end position="75"/>
    </location>
</feature>
<dbReference type="Proteomes" id="UP000435138">
    <property type="component" value="Unassembled WGS sequence"/>
</dbReference>
<name>A0A6A8AAX5_9HYPH</name>
<dbReference type="RefSeq" id="WP_153356790.1">
    <property type="nucleotide sequence ID" value="NZ_JAYKOO010000002.1"/>
</dbReference>
<dbReference type="EMBL" id="WIXI01000048">
    <property type="protein sequence ID" value="MQY48415.1"/>
    <property type="molecule type" value="Genomic_DNA"/>
</dbReference>
<reference evidence="2 3" key="1">
    <citation type="submission" date="2019-11" db="EMBL/GenBank/DDBJ databases">
        <title>Genome analysis of Rhizobacterium cereale a novel genus and species isolated from maize roots in North Spain.</title>
        <authorList>
            <person name="Menendez E."/>
            <person name="Flores-Felix J.D."/>
            <person name="Ramirez-Bahena M.-H."/>
            <person name="Igual J.M."/>
            <person name="Garcia-Fraile P."/>
            <person name="Peix A."/>
            <person name="Velazquez E."/>
        </authorList>
    </citation>
    <scope>NUCLEOTIDE SEQUENCE [LARGE SCALE GENOMIC DNA]</scope>
    <source>
        <strain evidence="2 3">RZME27</strain>
    </source>
</reference>
<keyword evidence="3" id="KW-1185">Reference proteome</keyword>
<protein>
    <submittedName>
        <fullName evidence="2">DUF4274 domain-containing protein</fullName>
    </submittedName>
</protein>
<dbReference type="AlphaFoldDB" id="A0A6A8AAX5"/>
<accession>A0A6A8AAX5</accession>
<evidence type="ECO:0000313" key="2">
    <source>
        <dbReference type="EMBL" id="MQY48415.1"/>
    </source>
</evidence>
<evidence type="ECO:0000259" key="1">
    <source>
        <dbReference type="Pfam" id="PF14096"/>
    </source>
</evidence>
<dbReference type="InterPro" id="IPR025369">
    <property type="entry name" value="DUF4274"/>
</dbReference>
<evidence type="ECO:0000313" key="3">
    <source>
        <dbReference type="Proteomes" id="UP000435138"/>
    </source>
</evidence>
<comment type="caution">
    <text evidence="2">The sequence shown here is derived from an EMBL/GenBank/DDBJ whole genome shotgun (WGS) entry which is preliminary data.</text>
</comment>
<gene>
    <name evidence="2" type="ORF">GAO09_20490</name>
</gene>
<dbReference type="Pfam" id="PF14096">
    <property type="entry name" value="DUF4274"/>
    <property type="match status" value="1"/>
</dbReference>
<organism evidence="2 3">
    <name type="scientific">Endobacterium cereale</name>
    <dbReference type="NCBI Taxonomy" id="2663029"/>
    <lineage>
        <taxon>Bacteria</taxon>
        <taxon>Pseudomonadati</taxon>
        <taxon>Pseudomonadota</taxon>
        <taxon>Alphaproteobacteria</taxon>
        <taxon>Hyphomicrobiales</taxon>
        <taxon>Rhizobiaceae</taxon>
        <taxon>Endobacterium</taxon>
    </lineage>
</organism>
<proteinExistence type="predicted"/>